<protein>
    <submittedName>
        <fullName evidence="1">Uncharacterized protein</fullName>
    </submittedName>
</protein>
<dbReference type="Proteomes" id="UP000696573">
    <property type="component" value="Unassembled WGS sequence"/>
</dbReference>
<evidence type="ECO:0000313" key="1">
    <source>
        <dbReference type="EMBL" id="CAH0025490.1"/>
    </source>
</evidence>
<dbReference type="AlphaFoldDB" id="A0A9N9VKD3"/>
<evidence type="ECO:0000313" key="2">
    <source>
        <dbReference type="Proteomes" id="UP000696573"/>
    </source>
</evidence>
<comment type="caution">
    <text evidence="1">The sequence shown here is derived from an EMBL/GenBank/DDBJ whole genome shotgun (WGS) entry which is preliminary data.</text>
</comment>
<gene>
    <name evidence="1" type="ORF">CRHIZ90672A_00008281</name>
</gene>
<organism evidence="1 2">
    <name type="scientific">Clonostachys rhizophaga</name>
    <dbReference type="NCBI Taxonomy" id="160324"/>
    <lineage>
        <taxon>Eukaryota</taxon>
        <taxon>Fungi</taxon>
        <taxon>Dikarya</taxon>
        <taxon>Ascomycota</taxon>
        <taxon>Pezizomycotina</taxon>
        <taxon>Sordariomycetes</taxon>
        <taxon>Hypocreomycetidae</taxon>
        <taxon>Hypocreales</taxon>
        <taxon>Bionectriaceae</taxon>
        <taxon>Clonostachys</taxon>
    </lineage>
</organism>
<name>A0A9N9VKD3_9HYPO</name>
<keyword evidence="2" id="KW-1185">Reference proteome</keyword>
<accession>A0A9N9VKD3</accession>
<proteinExistence type="predicted"/>
<sequence length="111" mass="11697">MASTLSGSAYAYILPSRWHRVFTTKAQLLTAPSVIFTVIFTYIRAGQATSVKSMRGPVIIMARGNRSLRSAPCGCVGYADDSSGDRLLPYSKRAVSAATCMMGGGVGSIIA</sequence>
<reference evidence="1" key="1">
    <citation type="submission" date="2021-10" db="EMBL/GenBank/DDBJ databases">
        <authorList>
            <person name="Piombo E."/>
        </authorList>
    </citation>
    <scope>NUCLEOTIDE SEQUENCE</scope>
</reference>
<dbReference type="EMBL" id="CABFNQ020000710">
    <property type="protein sequence ID" value="CAH0025490.1"/>
    <property type="molecule type" value="Genomic_DNA"/>
</dbReference>